<dbReference type="Proteomes" id="UP000318148">
    <property type="component" value="Unassembled WGS sequence"/>
</dbReference>
<evidence type="ECO:0000313" key="3">
    <source>
        <dbReference type="EMBL" id="RZO02216.1"/>
    </source>
</evidence>
<dbReference type="EMBL" id="SHBO01000080">
    <property type="protein sequence ID" value="RZO02216.1"/>
    <property type="molecule type" value="Genomic_DNA"/>
</dbReference>
<dbReference type="PANTHER" id="PTHR48081">
    <property type="entry name" value="AB HYDROLASE SUPERFAMILY PROTEIN C4A8.06C"/>
    <property type="match status" value="1"/>
</dbReference>
<sequence>MDTNLLNKELLTVIESFPDQDLWTDLKRTRSRASEMREKIMGKLPEIKGVNSFDQLISRETETDVLVRVYSPESQTEVLPALLWIHGGGYCFGSMESDDYVVREMVKSVGCVIVSVDYRLAPEYPFPAGLDDCMVALKWLVSNTDRLSVNPDRLSIGGISAGGGLAAGLALLVRDSTEINLVFQYLLCPMIDDRCVTSSSSMILDKRIWNRHSNLMGWKCYLGENQISEDVSQYAAASRAKNLSGLPSTYIAVGSVDAFVDEDCEYARRLQDSGVKVQLEIFDGGFHGFEYLGRKTKIAKIARDTHYKALTEALFN</sequence>
<accession>A0A520LJH3</accession>
<dbReference type="InterPro" id="IPR013094">
    <property type="entry name" value="AB_hydrolase_3"/>
</dbReference>
<proteinExistence type="predicted"/>
<dbReference type="PANTHER" id="PTHR48081:SF8">
    <property type="entry name" value="ALPHA_BETA HYDROLASE FOLD-3 DOMAIN-CONTAINING PROTEIN-RELATED"/>
    <property type="match status" value="1"/>
</dbReference>
<evidence type="ECO:0000313" key="4">
    <source>
        <dbReference type="Proteomes" id="UP000318148"/>
    </source>
</evidence>
<dbReference type="Pfam" id="PF07859">
    <property type="entry name" value="Abhydrolase_3"/>
    <property type="match status" value="1"/>
</dbReference>
<keyword evidence="1 3" id="KW-0378">Hydrolase</keyword>
<dbReference type="SUPFAM" id="SSF53474">
    <property type="entry name" value="alpha/beta-Hydrolases"/>
    <property type="match status" value="1"/>
</dbReference>
<reference evidence="3 4" key="1">
    <citation type="submission" date="2019-02" db="EMBL/GenBank/DDBJ databases">
        <title>Prokaryotic population dynamics and viral predation in marine succession experiment using metagenomics: the confinement effect.</title>
        <authorList>
            <person name="Haro-Moreno J.M."/>
            <person name="Rodriguez-Valera F."/>
            <person name="Lopez-Perez M."/>
        </authorList>
    </citation>
    <scope>NUCLEOTIDE SEQUENCE [LARGE SCALE GENOMIC DNA]</scope>
    <source>
        <strain evidence="3">MED-G169</strain>
    </source>
</reference>
<comment type="caution">
    <text evidence="3">The sequence shown here is derived from an EMBL/GenBank/DDBJ whole genome shotgun (WGS) entry which is preliminary data.</text>
</comment>
<evidence type="ECO:0000259" key="2">
    <source>
        <dbReference type="Pfam" id="PF07859"/>
    </source>
</evidence>
<protein>
    <submittedName>
        <fullName evidence="3">Alpha/beta hydrolase</fullName>
    </submittedName>
</protein>
<gene>
    <name evidence="3" type="ORF">EVB02_04630</name>
</gene>
<evidence type="ECO:0000256" key="1">
    <source>
        <dbReference type="ARBA" id="ARBA00022801"/>
    </source>
</evidence>
<organism evidence="3 4">
    <name type="scientific">SAR92 clade bacterium</name>
    <dbReference type="NCBI Taxonomy" id="2315479"/>
    <lineage>
        <taxon>Bacteria</taxon>
        <taxon>Pseudomonadati</taxon>
        <taxon>Pseudomonadota</taxon>
        <taxon>Gammaproteobacteria</taxon>
        <taxon>Cellvibrionales</taxon>
        <taxon>Porticoccaceae</taxon>
        <taxon>SAR92 clade</taxon>
    </lineage>
</organism>
<dbReference type="InterPro" id="IPR029058">
    <property type="entry name" value="AB_hydrolase_fold"/>
</dbReference>
<feature type="domain" description="Alpha/beta hydrolase fold-3" evidence="2">
    <location>
        <begin position="82"/>
        <end position="289"/>
    </location>
</feature>
<dbReference type="GO" id="GO:0016787">
    <property type="term" value="F:hydrolase activity"/>
    <property type="evidence" value="ECO:0007669"/>
    <property type="project" value="UniProtKB-KW"/>
</dbReference>
<dbReference type="AlphaFoldDB" id="A0A520LJH3"/>
<name>A0A520LJH3_9GAMM</name>
<dbReference type="Gene3D" id="3.40.50.1820">
    <property type="entry name" value="alpha/beta hydrolase"/>
    <property type="match status" value="1"/>
</dbReference>
<dbReference type="InterPro" id="IPR050300">
    <property type="entry name" value="GDXG_lipolytic_enzyme"/>
</dbReference>